<gene>
    <name evidence="1" type="ORF">Slati_0976400</name>
</gene>
<name>A0AAW2XQE0_9LAMI</name>
<reference evidence="1" key="1">
    <citation type="submission" date="2020-06" db="EMBL/GenBank/DDBJ databases">
        <authorList>
            <person name="Li T."/>
            <person name="Hu X."/>
            <person name="Zhang T."/>
            <person name="Song X."/>
            <person name="Zhang H."/>
            <person name="Dai N."/>
            <person name="Sheng W."/>
            <person name="Hou X."/>
            <person name="Wei L."/>
        </authorList>
    </citation>
    <scope>NUCLEOTIDE SEQUENCE</scope>
    <source>
        <strain evidence="1">KEN1</strain>
        <tissue evidence="1">Leaf</tissue>
    </source>
</reference>
<accession>A0AAW2XQE0</accession>
<dbReference type="EMBL" id="JACGWN010000003">
    <property type="protein sequence ID" value="KAL0456372.1"/>
    <property type="molecule type" value="Genomic_DNA"/>
</dbReference>
<organism evidence="1">
    <name type="scientific">Sesamum latifolium</name>
    <dbReference type="NCBI Taxonomy" id="2727402"/>
    <lineage>
        <taxon>Eukaryota</taxon>
        <taxon>Viridiplantae</taxon>
        <taxon>Streptophyta</taxon>
        <taxon>Embryophyta</taxon>
        <taxon>Tracheophyta</taxon>
        <taxon>Spermatophyta</taxon>
        <taxon>Magnoliopsida</taxon>
        <taxon>eudicotyledons</taxon>
        <taxon>Gunneridae</taxon>
        <taxon>Pentapetalae</taxon>
        <taxon>asterids</taxon>
        <taxon>lamiids</taxon>
        <taxon>Lamiales</taxon>
        <taxon>Pedaliaceae</taxon>
        <taxon>Sesamum</taxon>
    </lineage>
</organism>
<evidence type="ECO:0000313" key="1">
    <source>
        <dbReference type="EMBL" id="KAL0456372.1"/>
    </source>
</evidence>
<reference evidence="1" key="2">
    <citation type="journal article" date="2024" name="Plant">
        <title>Genomic evolution and insights into agronomic trait innovations of Sesamum species.</title>
        <authorList>
            <person name="Miao H."/>
            <person name="Wang L."/>
            <person name="Qu L."/>
            <person name="Liu H."/>
            <person name="Sun Y."/>
            <person name="Le M."/>
            <person name="Wang Q."/>
            <person name="Wei S."/>
            <person name="Zheng Y."/>
            <person name="Lin W."/>
            <person name="Duan Y."/>
            <person name="Cao H."/>
            <person name="Xiong S."/>
            <person name="Wang X."/>
            <person name="Wei L."/>
            <person name="Li C."/>
            <person name="Ma Q."/>
            <person name="Ju M."/>
            <person name="Zhao R."/>
            <person name="Li G."/>
            <person name="Mu C."/>
            <person name="Tian Q."/>
            <person name="Mei H."/>
            <person name="Zhang T."/>
            <person name="Gao T."/>
            <person name="Zhang H."/>
        </authorList>
    </citation>
    <scope>NUCLEOTIDE SEQUENCE</scope>
    <source>
        <strain evidence="1">KEN1</strain>
    </source>
</reference>
<dbReference type="AlphaFoldDB" id="A0AAW2XQE0"/>
<comment type="caution">
    <text evidence="1">The sequence shown here is derived from an EMBL/GenBank/DDBJ whole genome shotgun (WGS) entry which is preliminary data.</text>
</comment>
<protein>
    <submittedName>
        <fullName evidence="1">Uncharacterized protein</fullName>
    </submittedName>
</protein>
<sequence>MAAYDDSLNKLMSLVEKIAIEKHQHVKACGICTSPEHSADMCPTLQEPLTEYVIYRGFFRQQQRDMTHSPTPYNPRWKDHRNMSYAYPVTKFYDRNTAVCVAPFIQSKTRLRS</sequence>
<proteinExistence type="predicted"/>